<comment type="subcellular location">
    <subcellularLocation>
        <location evidence="1">Membrane</location>
        <topology evidence="1">Multi-pass membrane protein</topology>
    </subcellularLocation>
</comment>
<keyword evidence="4 6" id="KW-1133">Transmembrane helix</keyword>
<name>A0A1I7U3N8_9PELO</name>
<keyword evidence="7" id="KW-1185">Reference proteome</keyword>
<evidence type="ECO:0000256" key="6">
    <source>
        <dbReference type="SAM" id="Phobius"/>
    </source>
</evidence>
<evidence type="ECO:0000313" key="8">
    <source>
        <dbReference type="WBParaSite" id="Csp11.Scaffold629.g14527.t1"/>
    </source>
</evidence>
<organism evidence="7 8">
    <name type="scientific">Caenorhabditis tropicalis</name>
    <dbReference type="NCBI Taxonomy" id="1561998"/>
    <lineage>
        <taxon>Eukaryota</taxon>
        <taxon>Metazoa</taxon>
        <taxon>Ecdysozoa</taxon>
        <taxon>Nematoda</taxon>
        <taxon>Chromadorea</taxon>
        <taxon>Rhabditida</taxon>
        <taxon>Rhabditina</taxon>
        <taxon>Rhabditomorpha</taxon>
        <taxon>Rhabditoidea</taxon>
        <taxon>Rhabditidae</taxon>
        <taxon>Peloderinae</taxon>
        <taxon>Caenorhabditis</taxon>
    </lineage>
</organism>
<feature type="transmembrane region" description="Helical" evidence="6">
    <location>
        <begin position="75"/>
        <end position="98"/>
    </location>
</feature>
<dbReference type="GO" id="GO:0007606">
    <property type="term" value="P:sensory perception of chemical stimulus"/>
    <property type="evidence" value="ECO:0007669"/>
    <property type="project" value="InterPro"/>
</dbReference>
<dbReference type="eggNOG" id="ENOG502TKFK">
    <property type="taxonomic scope" value="Eukaryota"/>
</dbReference>
<sequence>MYMIVLKVNQTRRRKLEDPGPGCDYSLAQQFQVKENYRALKLAKNLLIVVLCAMSVPCALLILLVIGVIPSFKMLFIHIMENSIYLNPIIICTVLMFSSNTWRDEYLKLIPGWKRIRKVRLIVVRPRSQIAHQASTVGPDEGLIYFEQLNKSWQ</sequence>
<dbReference type="Pfam" id="PF03125">
    <property type="entry name" value="Sre"/>
    <property type="match status" value="1"/>
</dbReference>
<evidence type="ECO:0000256" key="1">
    <source>
        <dbReference type="ARBA" id="ARBA00004141"/>
    </source>
</evidence>
<evidence type="ECO:0000256" key="5">
    <source>
        <dbReference type="ARBA" id="ARBA00023136"/>
    </source>
</evidence>
<dbReference type="WBParaSite" id="Csp11.Scaffold629.g14527.t1">
    <property type="protein sequence ID" value="Csp11.Scaffold629.g14527.t1"/>
    <property type="gene ID" value="Csp11.Scaffold629.g14527"/>
</dbReference>
<reference evidence="8" key="1">
    <citation type="submission" date="2016-11" db="UniProtKB">
        <authorList>
            <consortium name="WormBaseParasite"/>
        </authorList>
    </citation>
    <scope>IDENTIFICATION</scope>
</reference>
<comment type="similarity">
    <text evidence="2">Belongs to the nematode receptor-like protein sre family.</text>
</comment>
<feature type="transmembrane region" description="Helical" evidence="6">
    <location>
        <begin position="46"/>
        <end position="69"/>
    </location>
</feature>
<proteinExistence type="inferred from homology"/>
<evidence type="ECO:0000256" key="4">
    <source>
        <dbReference type="ARBA" id="ARBA00022989"/>
    </source>
</evidence>
<evidence type="ECO:0000256" key="3">
    <source>
        <dbReference type="ARBA" id="ARBA00022692"/>
    </source>
</evidence>
<accession>A0A1I7U3N8</accession>
<dbReference type="GO" id="GO:0016020">
    <property type="term" value="C:membrane"/>
    <property type="evidence" value="ECO:0007669"/>
    <property type="project" value="UniProtKB-SubCell"/>
</dbReference>
<dbReference type="PANTHER" id="PTHR23128:SF132">
    <property type="entry name" value="SERPENTINE RECEPTOR, CLASS E (EPSILON)-RELATED"/>
    <property type="match status" value="1"/>
</dbReference>
<dbReference type="Proteomes" id="UP000095282">
    <property type="component" value="Unplaced"/>
</dbReference>
<dbReference type="InterPro" id="IPR004151">
    <property type="entry name" value="7TM_GPCR_serpentine_rcpt_Sre"/>
</dbReference>
<keyword evidence="3 6" id="KW-0812">Transmembrane</keyword>
<evidence type="ECO:0000256" key="2">
    <source>
        <dbReference type="ARBA" id="ARBA00006803"/>
    </source>
</evidence>
<dbReference type="AlphaFoldDB" id="A0A1I7U3N8"/>
<keyword evidence="5 6" id="KW-0472">Membrane</keyword>
<dbReference type="PANTHER" id="PTHR23128">
    <property type="entry name" value="SERPENTINE RECEPTOR, CLASS E (EPSILON)-RELATED"/>
    <property type="match status" value="1"/>
</dbReference>
<evidence type="ECO:0000313" key="7">
    <source>
        <dbReference type="Proteomes" id="UP000095282"/>
    </source>
</evidence>
<protein>
    <submittedName>
        <fullName evidence="8">G_PROTEIN_RECEP_F1_2 domain-containing protein</fullName>
    </submittedName>
</protein>